<reference evidence="1" key="1">
    <citation type="journal article" date="2021" name="Nat. Commun.">
        <title>Genetic determinants of endophytism in the Arabidopsis root mycobiome.</title>
        <authorList>
            <person name="Mesny F."/>
            <person name="Miyauchi S."/>
            <person name="Thiergart T."/>
            <person name="Pickel B."/>
            <person name="Atanasova L."/>
            <person name="Karlsson M."/>
            <person name="Huettel B."/>
            <person name="Barry K.W."/>
            <person name="Haridas S."/>
            <person name="Chen C."/>
            <person name="Bauer D."/>
            <person name="Andreopoulos W."/>
            <person name="Pangilinan J."/>
            <person name="LaButti K."/>
            <person name="Riley R."/>
            <person name="Lipzen A."/>
            <person name="Clum A."/>
            <person name="Drula E."/>
            <person name="Henrissat B."/>
            <person name="Kohler A."/>
            <person name="Grigoriev I.V."/>
            <person name="Martin F.M."/>
            <person name="Hacquard S."/>
        </authorList>
    </citation>
    <scope>NUCLEOTIDE SEQUENCE</scope>
    <source>
        <strain evidence="1">MPI-CAGE-CH-0235</strain>
    </source>
</reference>
<protein>
    <submittedName>
        <fullName evidence="1">Uncharacterized protein</fullName>
    </submittedName>
</protein>
<gene>
    <name evidence="1" type="ORF">B0I35DRAFT_42146</name>
</gene>
<accession>A0A8K0T354</accession>
<proteinExistence type="predicted"/>
<keyword evidence="2" id="KW-1185">Reference proteome</keyword>
<dbReference type="Proteomes" id="UP000813444">
    <property type="component" value="Unassembled WGS sequence"/>
</dbReference>
<comment type="caution">
    <text evidence="1">The sequence shown here is derived from an EMBL/GenBank/DDBJ whole genome shotgun (WGS) entry which is preliminary data.</text>
</comment>
<evidence type="ECO:0000313" key="2">
    <source>
        <dbReference type="Proteomes" id="UP000813444"/>
    </source>
</evidence>
<dbReference type="AlphaFoldDB" id="A0A8K0T354"/>
<name>A0A8K0T354_9HYPO</name>
<evidence type="ECO:0000313" key="1">
    <source>
        <dbReference type="EMBL" id="KAH7329318.1"/>
    </source>
</evidence>
<sequence>MRVYSLRIHALAALALPKDMASNLETRVYCPSTIISAETPTSQATFYYRSSRQFEGNSSKAGKFNLQDNILRGSSPPSNTAKAPFIPYACTIQSPRFIPLYRREGQGRRRVLPAQCSIDATGSSLTEETLTSAV</sequence>
<dbReference type="EMBL" id="JAGPNK010000001">
    <property type="protein sequence ID" value="KAH7329318.1"/>
    <property type="molecule type" value="Genomic_DNA"/>
</dbReference>
<organism evidence="1 2">
    <name type="scientific">Stachybotrys elegans</name>
    <dbReference type="NCBI Taxonomy" id="80388"/>
    <lineage>
        <taxon>Eukaryota</taxon>
        <taxon>Fungi</taxon>
        <taxon>Dikarya</taxon>
        <taxon>Ascomycota</taxon>
        <taxon>Pezizomycotina</taxon>
        <taxon>Sordariomycetes</taxon>
        <taxon>Hypocreomycetidae</taxon>
        <taxon>Hypocreales</taxon>
        <taxon>Stachybotryaceae</taxon>
        <taxon>Stachybotrys</taxon>
    </lineage>
</organism>